<dbReference type="SUPFAM" id="SSF52047">
    <property type="entry name" value="RNI-like"/>
    <property type="match status" value="1"/>
</dbReference>
<keyword evidence="5" id="KW-1185">Reference proteome</keyword>
<dbReference type="SMART" id="SM00368">
    <property type="entry name" value="LRR_RI"/>
    <property type="match status" value="1"/>
</dbReference>
<evidence type="ECO:0000256" key="3">
    <source>
        <dbReference type="SAM" id="SignalP"/>
    </source>
</evidence>
<evidence type="ECO:0000313" key="5">
    <source>
        <dbReference type="Proteomes" id="UP000694620"/>
    </source>
</evidence>
<keyword evidence="2" id="KW-0677">Repeat</keyword>
<sequence length="87" mass="9547">MKFVWFTFVLCVCLVCSCSYPHLSLNPHSLFQCGLPSTCCSALASALSSPHSQLTELDLHKNNIGDSGVDQLCEGLRSKNCKLEKLK</sequence>
<dbReference type="Proteomes" id="UP000694620">
    <property type="component" value="Unassembled WGS sequence"/>
</dbReference>
<feature type="chain" id="PRO_5034709025" evidence="3">
    <location>
        <begin position="20"/>
        <end position="87"/>
    </location>
</feature>
<organism evidence="4 5">
    <name type="scientific">Erpetoichthys calabaricus</name>
    <name type="common">Rope fish</name>
    <name type="synonym">Calamoichthys calabaricus</name>
    <dbReference type="NCBI Taxonomy" id="27687"/>
    <lineage>
        <taxon>Eukaryota</taxon>
        <taxon>Metazoa</taxon>
        <taxon>Chordata</taxon>
        <taxon>Craniata</taxon>
        <taxon>Vertebrata</taxon>
        <taxon>Euteleostomi</taxon>
        <taxon>Actinopterygii</taxon>
        <taxon>Polypteriformes</taxon>
        <taxon>Polypteridae</taxon>
        <taxon>Erpetoichthys</taxon>
    </lineage>
</organism>
<keyword evidence="3" id="KW-0732">Signal</keyword>
<evidence type="ECO:0000313" key="4">
    <source>
        <dbReference type="Ensembl" id="ENSECRP00000023705.1"/>
    </source>
</evidence>
<name>A0A8C4XDD4_ERPCA</name>
<accession>A0A8C4XDD4</accession>
<keyword evidence="1" id="KW-0433">Leucine-rich repeat</keyword>
<feature type="signal peptide" evidence="3">
    <location>
        <begin position="1"/>
        <end position="19"/>
    </location>
</feature>
<dbReference type="InterPro" id="IPR032675">
    <property type="entry name" value="LRR_dom_sf"/>
</dbReference>
<protein>
    <submittedName>
        <fullName evidence="4">Uncharacterized protein</fullName>
    </submittedName>
</protein>
<dbReference type="InterPro" id="IPR051261">
    <property type="entry name" value="NLR"/>
</dbReference>
<dbReference type="PROSITE" id="PS51257">
    <property type="entry name" value="PROKAR_LIPOPROTEIN"/>
    <property type="match status" value="1"/>
</dbReference>
<evidence type="ECO:0000256" key="2">
    <source>
        <dbReference type="ARBA" id="ARBA00022737"/>
    </source>
</evidence>
<evidence type="ECO:0000256" key="1">
    <source>
        <dbReference type="ARBA" id="ARBA00022614"/>
    </source>
</evidence>
<proteinExistence type="predicted"/>
<dbReference type="PANTHER" id="PTHR24106">
    <property type="entry name" value="NACHT, LRR AND CARD DOMAINS-CONTAINING"/>
    <property type="match status" value="1"/>
</dbReference>
<dbReference type="Ensembl" id="ENSECRT00000024227.1">
    <property type="protein sequence ID" value="ENSECRP00000023705.1"/>
    <property type="gene ID" value="ENSECRG00000016059.1"/>
</dbReference>
<dbReference type="GeneTree" id="ENSGT00980000202407"/>
<dbReference type="Gene3D" id="3.80.10.10">
    <property type="entry name" value="Ribonuclease Inhibitor"/>
    <property type="match status" value="1"/>
</dbReference>
<reference evidence="4" key="1">
    <citation type="submission" date="2025-08" db="UniProtKB">
        <authorList>
            <consortium name="Ensembl"/>
        </authorList>
    </citation>
    <scope>IDENTIFICATION</scope>
</reference>
<dbReference type="AlphaFoldDB" id="A0A8C4XDD4"/>
<reference evidence="4" key="2">
    <citation type="submission" date="2025-09" db="UniProtKB">
        <authorList>
            <consortium name="Ensembl"/>
        </authorList>
    </citation>
    <scope>IDENTIFICATION</scope>
</reference>